<accession>A0A833Y5G5</accession>
<reference evidence="2" key="2">
    <citation type="submission" date="2020-03" db="EMBL/GenBank/DDBJ databases">
        <title>Walnut 2.0.</title>
        <authorList>
            <person name="Marrano A."/>
            <person name="Britton M."/>
            <person name="Zimin A.V."/>
            <person name="Zaini P.A."/>
            <person name="Workman R."/>
            <person name="Puiu D."/>
            <person name="Bianco L."/>
            <person name="Allen B.J."/>
            <person name="Troggio M."/>
            <person name="Leslie C.A."/>
            <person name="Timp W."/>
            <person name="Dendekar A."/>
            <person name="Salzberg S.L."/>
            <person name="Neale D.B."/>
        </authorList>
    </citation>
    <scope>NUCLEOTIDE SEQUENCE</scope>
    <source>
        <tissue evidence="2">Leaves</tissue>
    </source>
</reference>
<dbReference type="AlphaFoldDB" id="A0A833Y5G5"/>
<evidence type="ECO:0000313" key="3">
    <source>
        <dbReference type="Proteomes" id="UP000619265"/>
    </source>
</evidence>
<feature type="non-terminal residue" evidence="2">
    <location>
        <position position="214"/>
    </location>
</feature>
<feature type="compositionally biased region" description="Basic and acidic residues" evidence="1">
    <location>
        <begin position="94"/>
        <end position="107"/>
    </location>
</feature>
<reference evidence="2" key="1">
    <citation type="submission" date="2015-10" db="EMBL/GenBank/DDBJ databases">
        <authorList>
            <person name="Martinez-Garcia P.J."/>
            <person name="Crepeau M.W."/>
            <person name="Puiu D."/>
            <person name="Gonzalez-Ibeas D."/>
            <person name="Whalen J."/>
            <person name="Stevens K."/>
            <person name="Paul R."/>
            <person name="Butterfield T."/>
            <person name="Britton M."/>
            <person name="Reagan R."/>
            <person name="Chakraborty S."/>
            <person name="Walawage S.L."/>
            <person name="Vasquez-Gross H.A."/>
            <person name="Cardeno C."/>
            <person name="Famula R."/>
            <person name="Pratt K."/>
            <person name="Kuruganti S."/>
            <person name="Aradhya M.K."/>
            <person name="Leslie C.A."/>
            <person name="Dandekar A.M."/>
            <person name="Salzberg S.L."/>
            <person name="Wegrzyn J.L."/>
            <person name="Langley C.H."/>
            <person name="Neale D.B."/>
        </authorList>
    </citation>
    <scope>NUCLEOTIDE SEQUENCE</scope>
    <source>
        <tissue evidence="2">Leaves</tissue>
    </source>
</reference>
<dbReference type="EMBL" id="LIHL02000003">
    <property type="protein sequence ID" value="KAF5476352.1"/>
    <property type="molecule type" value="Genomic_DNA"/>
</dbReference>
<dbReference type="PANTHER" id="PTHR36792:SF5">
    <property type="entry name" value="SEL1 REPEAT PROTEIN"/>
    <property type="match status" value="1"/>
</dbReference>
<comment type="caution">
    <text evidence="2">The sequence shown here is derived from an EMBL/GenBank/DDBJ whole genome shotgun (WGS) entry which is preliminary data.</text>
</comment>
<gene>
    <name evidence="2" type="ORF">F2P56_008078</name>
</gene>
<feature type="region of interest" description="Disordered" evidence="1">
    <location>
        <begin position="85"/>
        <end position="127"/>
    </location>
</feature>
<dbReference type="SUPFAM" id="SSF81901">
    <property type="entry name" value="HCP-like"/>
    <property type="match status" value="1"/>
</dbReference>
<dbReference type="Proteomes" id="UP000619265">
    <property type="component" value="Unassembled WGS sequence"/>
</dbReference>
<evidence type="ECO:0000256" key="1">
    <source>
        <dbReference type="SAM" id="MobiDB-lite"/>
    </source>
</evidence>
<proteinExistence type="predicted"/>
<evidence type="ECO:0000313" key="2">
    <source>
        <dbReference type="EMBL" id="KAF5476352.1"/>
    </source>
</evidence>
<dbReference type="Gramene" id="Jr03_26510_p1">
    <property type="protein sequence ID" value="cds.Jr03_26510_p1"/>
    <property type="gene ID" value="Jr03_26510"/>
</dbReference>
<dbReference type="PANTHER" id="PTHR36792">
    <property type="entry name" value="EXPRESSED PROTEIN"/>
    <property type="match status" value="1"/>
</dbReference>
<sequence>CAFVSLFSPQNKGRFAKFLSFQSSLLSVPLLRRPSSNFQRSSTFQKIFPVTKHVLQIVLPKVNNTTIFSLCILSLLSSFLGFTGSRSSRRSALKPRDPQEQRRRESEQLEMESSNNNDSSNSSNNRLPLSEVVSECVKRWFKDTLKDAKAGDINMQILVGQMYYSGYGVPRDAQKGRVWITRASRTRSSVWKVSDKRPGYNASDSDSDELKADS</sequence>
<feature type="region of interest" description="Disordered" evidence="1">
    <location>
        <begin position="193"/>
        <end position="214"/>
    </location>
</feature>
<feature type="compositionally biased region" description="Low complexity" evidence="1">
    <location>
        <begin position="111"/>
        <end position="125"/>
    </location>
</feature>
<dbReference type="InterPro" id="IPR011990">
    <property type="entry name" value="TPR-like_helical_dom_sf"/>
</dbReference>
<dbReference type="Gene3D" id="1.25.40.10">
    <property type="entry name" value="Tetratricopeptide repeat domain"/>
    <property type="match status" value="1"/>
</dbReference>
<protein>
    <submittedName>
        <fullName evidence="2">Uncharacterized protein</fullName>
    </submittedName>
</protein>
<organism evidence="2 3">
    <name type="scientific">Juglans regia</name>
    <name type="common">English walnut</name>
    <dbReference type="NCBI Taxonomy" id="51240"/>
    <lineage>
        <taxon>Eukaryota</taxon>
        <taxon>Viridiplantae</taxon>
        <taxon>Streptophyta</taxon>
        <taxon>Embryophyta</taxon>
        <taxon>Tracheophyta</taxon>
        <taxon>Spermatophyta</taxon>
        <taxon>Magnoliopsida</taxon>
        <taxon>eudicotyledons</taxon>
        <taxon>Gunneridae</taxon>
        <taxon>Pentapetalae</taxon>
        <taxon>rosids</taxon>
        <taxon>fabids</taxon>
        <taxon>Fagales</taxon>
        <taxon>Juglandaceae</taxon>
        <taxon>Juglans</taxon>
    </lineage>
</organism>
<name>A0A833Y5G5_JUGRE</name>